<evidence type="ECO:0000313" key="3">
    <source>
        <dbReference type="Proteomes" id="UP000038010"/>
    </source>
</evidence>
<dbReference type="Proteomes" id="UP000038010">
    <property type="component" value="Unassembled WGS sequence"/>
</dbReference>
<organism evidence="2 3">
    <name type="scientific">Cyphellophora attinorum</name>
    <dbReference type="NCBI Taxonomy" id="1664694"/>
    <lineage>
        <taxon>Eukaryota</taxon>
        <taxon>Fungi</taxon>
        <taxon>Dikarya</taxon>
        <taxon>Ascomycota</taxon>
        <taxon>Pezizomycotina</taxon>
        <taxon>Eurotiomycetes</taxon>
        <taxon>Chaetothyriomycetidae</taxon>
        <taxon>Chaetothyriales</taxon>
        <taxon>Cyphellophoraceae</taxon>
        <taxon>Cyphellophora</taxon>
    </lineage>
</organism>
<dbReference type="VEuPathDB" id="FungiDB:AB675_11370"/>
<dbReference type="GeneID" id="28732090"/>
<dbReference type="EMBL" id="LFJN01000013">
    <property type="protein sequence ID" value="KPI39937.1"/>
    <property type="molecule type" value="Genomic_DNA"/>
</dbReference>
<comment type="caution">
    <text evidence="2">The sequence shown here is derived from an EMBL/GenBank/DDBJ whole genome shotgun (WGS) entry which is preliminary data.</text>
</comment>
<feature type="compositionally biased region" description="Pro residues" evidence="1">
    <location>
        <begin position="77"/>
        <end position="92"/>
    </location>
</feature>
<dbReference type="RefSeq" id="XP_017999900.1">
    <property type="nucleotide sequence ID" value="XM_018140210.1"/>
</dbReference>
<keyword evidence="3" id="KW-1185">Reference proteome</keyword>
<dbReference type="AlphaFoldDB" id="A0A0N1H8Z5"/>
<evidence type="ECO:0008006" key="4">
    <source>
        <dbReference type="Google" id="ProtNLM"/>
    </source>
</evidence>
<evidence type="ECO:0000313" key="2">
    <source>
        <dbReference type="EMBL" id="KPI39937.1"/>
    </source>
</evidence>
<reference evidence="2 3" key="1">
    <citation type="submission" date="2015-06" db="EMBL/GenBank/DDBJ databases">
        <title>Draft genome of the ant-associated black yeast Phialophora attae CBS 131958.</title>
        <authorList>
            <person name="Moreno L.F."/>
            <person name="Stielow B.J."/>
            <person name="de Hoog S."/>
            <person name="Vicente V.A."/>
            <person name="Weiss V.A."/>
            <person name="de Vries M."/>
            <person name="Cruz L.M."/>
            <person name="Souza E.M."/>
        </authorList>
    </citation>
    <scope>NUCLEOTIDE SEQUENCE [LARGE SCALE GENOMIC DNA]</scope>
    <source>
        <strain evidence="2 3">CBS 131958</strain>
    </source>
</reference>
<accession>A0A0N1H8Z5</accession>
<feature type="compositionally biased region" description="Polar residues" evidence="1">
    <location>
        <begin position="40"/>
        <end position="74"/>
    </location>
</feature>
<evidence type="ECO:0000256" key="1">
    <source>
        <dbReference type="SAM" id="MobiDB-lite"/>
    </source>
</evidence>
<feature type="region of interest" description="Disordered" evidence="1">
    <location>
        <begin position="23"/>
        <end position="92"/>
    </location>
</feature>
<proteinExistence type="predicted"/>
<name>A0A0N1H8Z5_9EURO</name>
<protein>
    <recommendedName>
        <fullName evidence="4">F-box domain-containing protein</fullName>
    </recommendedName>
</protein>
<sequence>MASSPDDATTVEVTVEMVALDLSRNDDVHLAGAESGRPLETTSDSPPLAHDQSNNLRQLSDDQTSSIRSPADDQTNSPPPTSRPLPNLPSMPPEILQQILESVIPIEPAKIPRYPPYDAPRSRGLRKRIWAGWSDPQIHDLLLVSKAFHGMTLDIVRTRQVEEDWAGKFWLWVS</sequence>
<gene>
    <name evidence="2" type="ORF">AB675_11370</name>
</gene>